<dbReference type="GO" id="GO:1902604">
    <property type="term" value="P:p-aminobenzoyl-glutamate transmembrane transport"/>
    <property type="evidence" value="ECO:0007669"/>
    <property type="project" value="InterPro"/>
</dbReference>
<reference evidence="2 3" key="1">
    <citation type="journal article" date="2017" name="Genome Announc.">
        <title>Draft Genome Sequence of Romboutsia weinsteinii sp. nov. Strain CCRI-19649(T) Isolated from Surface Water.</title>
        <authorList>
            <person name="Maheux A.F."/>
            <person name="Boudreau D.K."/>
            <person name="Berube E."/>
            <person name="Boissinot M."/>
            <person name="Cantin P."/>
            <person name="Raymond F."/>
            <person name="Corbeil J."/>
            <person name="Omar R.F."/>
            <person name="Bergeron M.G."/>
        </authorList>
    </citation>
    <scope>NUCLEOTIDE SEQUENCE [LARGE SCALE GENOMIC DNA]</scope>
    <source>
        <strain evidence="2 3">CCRI-19649</strain>
    </source>
</reference>
<feature type="transmembrane region" description="Helical" evidence="1">
    <location>
        <begin position="213"/>
        <end position="235"/>
    </location>
</feature>
<accession>A0A371J352</accession>
<dbReference type="GO" id="GO:0015558">
    <property type="term" value="F:secondary active p-aminobenzoyl-glutamate transmembrane transporter activity"/>
    <property type="evidence" value="ECO:0007669"/>
    <property type="project" value="InterPro"/>
</dbReference>
<feature type="transmembrane region" description="Helical" evidence="1">
    <location>
        <begin position="261"/>
        <end position="280"/>
    </location>
</feature>
<comment type="caution">
    <text evidence="2">The sequence shown here is derived from an EMBL/GenBank/DDBJ whole genome shotgun (WGS) entry which is preliminary data.</text>
</comment>
<feature type="transmembrane region" description="Helical" evidence="1">
    <location>
        <begin position="470"/>
        <end position="495"/>
    </location>
</feature>
<feature type="transmembrane region" description="Helical" evidence="1">
    <location>
        <begin position="84"/>
        <end position="103"/>
    </location>
</feature>
<dbReference type="PANTHER" id="PTHR30282">
    <property type="entry name" value="P-AMINOBENZOYL GLUTAMATE TRANSPORTER"/>
    <property type="match status" value="1"/>
</dbReference>
<dbReference type="Pfam" id="PF03806">
    <property type="entry name" value="ABG_transport"/>
    <property type="match status" value="1"/>
</dbReference>
<dbReference type="PANTHER" id="PTHR30282:SF0">
    <property type="entry name" value="P-AMINOBENZOYL-GLUTAMATE TRANSPORT PROTEIN"/>
    <property type="match status" value="1"/>
</dbReference>
<dbReference type="AlphaFoldDB" id="A0A371J352"/>
<feature type="transmembrane region" description="Helical" evidence="1">
    <location>
        <begin position="300"/>
        <end position="319"/>
    </location>
</feature>
<evidence type="ECO:0000256" key="1">
    <source>
        <dbReference type="SAM" id="Phobius"/>
    </source>
</evidence>
<keyword evidence="1" id="KW-0472">Membrane</keyword>
<gene>
    <name evidence="2" type="ORF">CHL78_010540</name>
</gene>
<organism evidence="2 3">
    <name type="scientific">Romboutsia weinsteinii</name>
    <dbReference type="NCBI Taxonomy" id="2020949"/>
    <lineage>
        <taxon>Bacteria</taxon>
        <taxon>Bacillati</taxon>
        <taxon>Bacillota</taxon>
        <taxon>Clostridia</taxon>
        <taxon>Peptostreptococcales</taxon>
        <taxon>Peptostreptococcaceae</taxon>
        <taxon>Romboutsia</taxon>
    </lineage>
</organism>
<keyword evidence="1" id="KW-0812">Transmembrane</keyword>
<dbReference type="RefSeq" id="WP_094368944.1">
    <property type="nucleotide sequence ID" value="NZ_NOJY02000015.1"/>
</dbReference>
<protein>
    <submittedName>
        <fullName evidence="2">AbgT family transporter</fullName>
    </submittedName>
</protein>
<dbReference type="InterPro" id="IPR004697">
    <property type="entry name" value="AbgT"/>
</dbReference>
<sequence>MSTKSIGKEKNGGILAWIEKVGNKIPHPFLLFFYLTLIIVILSCFLNIIGVNVENPATSEIVSVRNLLSAEGIVFILENLITNFSGFAPLGLILSMTIGIGVAEHSGLISTFMRNSILGASPKLVTIMIMFIGICGNLASDAAIVVVPVISAMIFVSMDRHPLAGIAIGYAATTAGFSANLMISGTDALLSGISTEAVKIIDPNMHVGIADNWYFMIASTFLLSVVGAIVTERFIEPRLGKYNGKIKVNNDRVTDIERKGLKYAGLFTVMFILLIAAATIPENSFLRNPETGSIIQKSPLINSIAPILIIWFVSIGIIYGKTVGTIKSAADVPAFMTKSIGTMSSYIVLVFIIGQFIAYFNWSNIGYVIAVYGAELLEFMNLKGIPLFIMFILLCSFINLFIGSGSAKWTLLAPIFIPMFYMLGYNPALTQLLYRIGDSTTNIISPLFSYIPIIIALAQQYDKKYGMGTVISTMIPYTIAMMITWTLLAIVWFFFKIPLGPGVGIFI</sequence>
<feature type="transmembrane region" description="Helical" evidence="1">
    <location>
        <begin position="440"/>
        <end position="458"/>
    </location>
</feature>
<evidence type="ECO:0000313" key="3">
    <source>
        <dbReference type="Proteomes" id="UP000215694"/>
    </source>
</evidence>
<feature type="transmembrane region" description="Helical" evidence="1">
    <location>
        <begin position="340"/>
        <end position="362"/>
    </location>
</feature>
<feature type="transmembrane region" description="Helical" evidence="1">
    <location>
        <begin position="382"/>
        <end position="402"/>
    </location>
</feature>
<feature type="transmembrane region" description="Helical" evidence="1">
    <location>
        <begin position="29"/>
        <end position="49"/>
    </location>
</feature>
<evidence type="ECO:0000313" key="2">
    <source>
        <dbReference type="EMBL" id="RDY27220.1"/>
    </source>
</evidence>
<keyword evidence="3" id="KW-1185">Reference proteome</keyword>
<name>A0A371J352_9FIRM</name>
<proteinExistence type="predicted"/>
<dbReference type="EMBL" id="NOJY02000015">
    <property type="protein sequence ID" value="RDY27220.1"/>
    <property type="molecule type" value="Genomic_DNA"/>
</dbReference>
<feature type="transmembrane region" description="Helical" evidence="1">
    <location>
        <begin position="124"/>
        <end position="155"/>
    </location>
</feature>
<dbReference type="OrthoDB" id="3314392at2"/>
<dbReference type="Proteomes" id="UP000215694">
    <property type="component" value="Unassembled WGS sequence"/>
</dbReference>
<feature type="transmembrane region" description="Helical" evidence="1">
    <location>
        <begin position="409"/>
        <end position="428"/>
    </location>
</feature>
<keyword evidence="1" id="KW-1133">Transmembrane helix</keyword>